<organism evidence="1 2">
    <name type="scientific">Aspergillus brunneoviolaceus CBS 621.78</name>
    <dbReference type="NCBI Taxonomy" id="1450534"/>
    <lineage>
        <taxon>Eukaryota</taxon>
        <taxon>Fungi</taxon>
        <taxon>Dikarya</taxon>
        <taxon>Ascomycota</taxon>
        <taxon>Pezizomycotina</taxon>
        <taxon>Eurotiomycetes</taxon>
        <taxon>Eurotiomycetidae</taxon>
        <taxon>Eurotiales</taxon>
        <taxon>Aspergillaceae</taxon>
        <taxon>Aspergillus</taxon>
        <taxon>Aspergillus subgen. Circumdati</taxon>
    </lineage>
</organism>
<protein>
    <submittedName>
        <fullName evidence="1">Uncharacterized protein</fullName>
    </submittedName>
</protein>
<reference evidence="1" key="1">
    <citation type="submission" date="2018-02" db="EMBL/GenBank/DDBJ databases">
        <title>The genomes of Aspergillus section Nigri reveals drivers in fungal speciation.</title>
        <authorList>
            <consortium name="DOE Joint Genome Institute"/>
            <person name="Vesth T.C."/>
            <person name="Nybo J."/>
            <person name="Theobald S."/>
            <person name="Brandl J."/>
            <person name="Frisvad J.C."/>
            <person name="Nielsen K.F."/>
            <person name="Lyhne E.K."/>
            <person name="Kogle M.E."/>
            <person name="Kuo A."/>
            <person name="Riley R."/>
            <person name="Clum A."/>
            <person name="Nolan M."/>
            <person name="Lipzen A."/>
            <person name="Salamov A."/>
            <person name="Henrissat B."/>
            <person name="Wiebenga A."/>
            <person name="De vries R.P."/>
            <person name="Grigoriev I.V."/>
            <person name="Mortensen U.H."/>
            <person name="Andersen M.R."/>
            <person name="Baker S.E."/>
        </authorList>
    </citation>
    <scope>NUCLEOTIDE SEQUENCE</scope>
    <source>
        <strain evidence="1">CBS 621.78</strain>
    </source>
</reference>
<keyword evidence="2" id="KW-1185">Reference proteome</keyword>
<accession>A0ACD1FYM2</accession>
<gene>
    <name evidence="1" type="ORF">BO95DRAFT_446366</name>
</gene>
<dbReference type="EMBL" id="KZ825379">
    <property type="protein sequence ID" value="RAH42080.1"/>
    <property type="molecule type" value="Genomic_DNA"/>
</dbReference>
<proteinExistence type="predicted"/>
<dbReference type="Proteomes" id="UP000249057">
    <property type="component" value="Unassembled WGS sequence"/>
</dbReference>
<evidence type="ECO:0000313" key="2">
    <source>
        <dbReference type="Proteomes" id="UP000249057"/>
    </source>
</evidence>
<name>A0ACD1FYM2_9EURO</name>
<evidence type="ECO:0000313" key="1">
    <source>
        <dbReference type="EMBL" id="RAH42080.1"/>
    </source>
</evidence>
<sequence>MMHTRTACSRAMIVVGGWWSTILIIHWSTQTSDWSLGPSPAERPPSFMQEPGIVLYCTYMGSEPVPHL</sequence>